<accession>K0S3Z6</accession>
<proteinExistence type="predicted"/>
<dbReference type="Proteomes" id="UP000266841">
    <property type="component" value="Unassembled WGS sequence"/>
</dbReference>
<reference evidence="2 3" key="1">
    <citation type="journal article" date="2012" name="Genome Biol.">
        <title>Genome and low-iron response of an oceanic diatom adapted to chronic iron limitation.</title>
        <authorList>
            <person name="Lommer M."/>
            <person name="Specht M."/>
            <person name="Roy A.S."/>
            <person name="Kraemer L."/>
            <person name="Andreson R."/>
            <person name="Gutowska M.A."/>
            <person name="Wolf J."/>
            <person name="Bergner S.V."/>
            <person name="Schilhabel M.B."/>
            <person name="Klostermeier U.C."/>
            <person name="Beiko R.G."/>
            <person name="Rosenstiel P."/>
            <person name="Hippler M."/>
            <person name="Laroche J."/>
        </authorList>
    </citation>
    <scope>NUCLEOTIDE SEQUENCE [LARGE SCALE GENOMIC DNA]</scope>
    <source>
        <strain evidence="2 3">CCMP1005</strain>
    </source>
</reference>
<feature type="region of interest" description="Disordered" evidence="1">
    <location>
        <begin position="1"/>
        <end position="84"/>
    </location>
</feature>
<feature type="compositionally biased region" description="Basic and acidic residues" evidence="1">
    <location>
        <begin position="13"/>
        <end position="31"/>
    </location>
</feature>
<protein>
    <submittedName>
        <fullName evidence="2">Uncharacterized protein</fullName>
    </submittedName>
</protein>
<comment type="caution">
    <text evidence="2">The sequence shown here is derived from an EMBL/GenBank/DDBJ whole genome shotgun (WGS) entry which is preliminary data.</text>
</comment>
<feature type="compositionally biased region" description="Basic residues" evidence="1">
    <location>
        <begin position="1"/>
        <end position="12"/>
    </location>
</feature>
<organism evidence="2 3">
    <name type="scientific">Thalassiosira oceanica</name>
    <name type="common">Marine diatom</name>
    <dbReference type="NCBI Taxonomy" id="159749"/>
    <lineage>
        <taxon>Eukaryota</taxon>
        <taxon>Sar</taxon>
        <taxon>Stramenopiles</taxon>
        <taxon>Ochrophyta</taxon>
        <taxon>Bacillariophyta</taxon>
        <taxon>Coscinodiscophyceae</taxon>
        <taxon>Thalassiosirophycidae</taxon>
        <taxon>Thalassiosirales</taxon>
        <taxon>Thalassiosiraceae</taxon>
        <taxon>Thalassiosira</taxon>
    </lineage>
</organism>
<dbReference type="EMBL" id="AGNL01022685">
    <property type="protein sequence ID" value="EJK59569.1"/>
    <property type="molecule type" value="Genomic_DNA"/>
</dbReference>
<evidence type="ECO:0000313" key="3">
    <source>
        <dbReference type="Proteomes" id="UP000266841"/>
    </source>
</evidence>
<keyword evidence="3" id="KW-1185">Reference proteome</keyword>
<sequence length="84" mass="9282">AAGRPRRPRHRDGRHDDVDGGHYGDDGRDSPYTDYGQGSYRDDVDDGHYEDDGGRGSYQDDGRGSYRDDVTKATTARGATEETT</sequence>
<dbReference type="AlphaFoldDB" id="K0S3Z6"/>
<evidence type="ECO:0000256" key="1">
    <source>
        <dbReference type="SAM" id="MobiDB-lite"/>
    </source>
</evidence>
<feature type="compositionally biased region" description="Low complexity" evidence="1">
    <location>
        <begin position="72"/>
        <end position="84"/>
    </location>
</feature>
<feature type="compositionally biased region" description="Basic and acidic residues" evidence="1">
    <location>
        <begin position="40"/>
        <end position="71"/>
    </location>
</feature>
<evidence type="ECO:0000313" key="2">
    <source>
        <dbReference type="EMBL" id="EJK59569.1"/>
    </source>
</evidence>
<gene>
    <name evidence="2" type="ORF">THAOC_20184</name>
</gene>
<name>K0S3Z6_THAOC</name>
<feature type="non-terminal residue" evidence="2">
    <location>
        <position position="1"/>
    </location>
</feature>